<dbReference type="InterPro" id="IPR050378">
    <property type="entry name" value="Metallo-dep_Hydrolases_sf"/>
</dbReference>
<feature type="signal peptide" evidence="1">
    <location>
        <begin position="1"/>
        <end position="18"/>
    </location>
</feature>
<reference evidence="2 3" key="1">
    <citation type="submission" date="2021-01" db="EMBL/GenBank/DDBJ databases">
        <title>C459-1 draft genome sequence.</title>
        <authorList>
            <person name="Zhang X.-F."/>
        </authorList>
    </citation>
    <scope>NUCLEOTIDE SEQUENCE [LARGE SCALE GENOMIC DNA]</scope>
    <source>
        <strain evidence="3">C459-1</strain>
    </source>
</reference>
<dbReference type="InterPro" id="IPR023100">
    <property type="entry name" value="D-aminoacylase_insert_dom_sf"/>
</dbReference>
<gene>
    <name evidence="2" type="ORF">JKG61_01560</name>
</gene>
<comment type="caution">
    <text evidence="2">The sequence shown here is derived from an EMBL/GenBank/DDBJ whole genome shotgun (WGS) entry which is preliminary data.</text>
</comment>
<dbReference type="RefSeq" id="WP_202101233.1">
    <property type="nucleotide sequence ID" value="NZ_JAERTY010000001.1"/>
</dbReference>
<evidence type="ECO:0000313" key="3">
    <source>
        <dbReference type="Proteomes" id="UP000625283"/>
    </source>
</evidence>
<dbReference type="Proteomes" id="UP000625283">
    <property type="component" value="Unassembled WGS sequence"/>
</dbReference>
<dbReference type="EMBL" id="JAERTY010000001">
    <property type="protein sequence ID" value="MBL1407429.1"/>
    <property type="molecule type" value="Genomic_DNA"/>
</dbReference>
<feature type="chain" id="PRO_5046502311" evidence="1">
    <location>
        <begin position="19"/>
        <end position="512"/>
    </location>
</feature>
<keyword evidence="3" id="KW-1185">Reference proteome</keyword>
<protein>
    <submittedName>
        <fullName evidence="2">Amidohydrolase family protein</fullName>
    </submittedName>
</protein>
<dbReference type="Gene3D" id="3.20.20.140">
    <property type="entry name" value="Metal-dependent hydrolases"/>
    <property type="match status" value="1"/>
</dbReference>
<accession>A0ABS1QYP9</accession>
<dbReference type="InterPro" id="IPR032466">
    <property type="entry name" value="Metal_Hydrolase"/>
</dbReference>
<dbReference type="PANTHER" id="PTHR11647">
    <property type="entry name" value="HYDRANTOINASE/DIHYDROPYRIMIDINASE FAMILY MEMBER"/>
    <property type="match status" value="1"/>
</dbReference>
<dbReference type="Gene3D" id="2.30.40.10">
    <property type="entry name" value="Urease, subunit C, domain 1"/>
    <property type="match status" value="1"/>
</dbReference>
<keyword evidence="1" id="KW-0732">Signal</keyword>
<dbReference type="PANTHER" id="PTHR11647:SF1">
    <property type="entry name" value="COLLAPSIN RESPONSE MEDIATOR PROTEIN"/>
    <property type="match status" value="1"/>
</dbReference>
<evidence type="ECO:0000256" key="1">
    <source>
        <dbReference type="SAM" id="SignalP"/>
    </source>
</evidence>
<sequence>MKKVILALGLLCPGILAAQQEVFDYFIKNATVYDGTGAAGAKRSVGIRNDKVAYVGLDTLMEAKHTIDGTGYVLSPGFIDPHTHADRWLKDDNTKYLYPWIAQGVTTVFVGSDGFGTYEINKEFNLYEQKGMGANVAAFVGFGPIRSRVLGNDVVQPDKADLEEMKLLVEQGMQEGALGLSTGLLYVPQIWSETPEIIELSKVAAKYGGIYDTHMRSESGNIINSVREVISIGQTAALPVHISHIKVSGMDNWGRSTEVIDLINKERAAGLDITANQYPFVASLTGLKNGLLPKWALAGGNAKMVNRLSDPNDLKKIKTFLKKRTDEQNKRVVISSLDKKIQHLNGKSLYDLCQEWKMPIEEVGVKLLKEHPAVSGMSFSMDEQDIISFSKEPWVMTGSDGGGFHPRTYATFTQIVENFCMAKEIFPLEWAIHRATGMTAKKFKIPSRGEIKEGYYADIILFKPEEVKAHSDLVNIDYLSEGMRYVFVNGEPVIAERDFTKELPGKTIKKAQ</sequence>
<dbReference type="SUPFAM" id="SSF51338">
    <property type="entry name" value="Composite domain of metallo-dependent hydrolases"/>
    <property type="match status" value="2"/>
</dbReference>
<name>A0ABS1QYP9_9SPHI</name>
<organism evidence="2 3">
    <name type="scientific">Sphingobacterium faecale</name>
    <dbReference type="NCBI Taxonomy" id="2803775"/>
    <lineage>
        <taxon>Bacteria</taxon>
        <taxon>Pseudomonadati</taxon>
        <taxon>Bacteroidota</taxon>
        <taxon>Sphingobacteriia</taxon>
        <taxon>Sphingobacteriales</taxon>
        <taxon>Sphingobacteriaceae</taxon>
        <taxon>Sphingobacterium</taxon>
    </lineage>
</organism>
<dbReference type="InterPro" id="IPR011059">
    <property type="entry name" value="Metal-dep_hydrolase_composite"/>
</dbReference>
<dbReference type="SUPFAM" id="SSF51556">
    <property type="entry name" value="Metallo-dependent hydrolases"/>
    <property type="match status" value="1"/>
</dbReference>
<evidence type="ECO:0000313" key="2">
    <source>
        <dbReference type="EMBL" id="MBL1407429.1"/>
    </source>
</evidence>
<proteinExistence type="predicted"/>
<dbReference type="Gene3D" id="3.30.1490.130">
    <property type="entry name" value="D-aminoacylase. Domain 3"/>
    <property type="match status" value="1"/>
</dbReference>